<evidence type="ECO:0000256" key="5">
    <source>
        <dbReference type="ARBA" id="ARBA00023002"/>
    </source>
</evidence>
<keyword evidence="2" id="KW-0285">Flavoprotein</keyword>
<dbReference type="PANTHER" id="PTHR23023">
    <property type="entry name" value="DIMETHYLANILINE MONOOXYGENASE"/>
    <property type="match status" value="1"/>
</dbReference>
<dbReference type="Gene3D" id="3.50.50.60">
    <property type="entry name" value="FAD/NAD(P)-binding domain"/>
    <property type="match status" value="1"/>
</dbReference>
<dbReference type="GO" id="GO:0050660">
    <property type="term" value="F:flavin adenine dinucleotide binding"/>
    <property type="evidence" value="ECO:0007669"/>
    <property type="project" value="InterPro"/>
</dbReference>
<dbReference type="Pfam" id="PF00743">
    <property type="entry name" value="FMO-like"/>
    <property type="match status" value="1"/>
</dbReference>
<evidence type="ECO:0000256" key="1">
    <source>
        <dbReference type="ARBA" id="ARBA00009183"/>
    </source>
</evidence>
<keyword evidence="5" id="KW-0560">Oxidoreductase</keyword>
<keyword evidence="6" id="KW-0503">Monooxygenase</keyword>
<evidence type="ECO:0000256" key="4">
    <source>
        <dbReference type="ARBA" id="ARBA00022857"/>
    </source>
</evidence>
<dbReference type="VEuPathDB" id="VectorBase:LDEU012437"/>
<feature type="non-terminal residue" evidence="6">
    <location>
        <position position="167"/>
    </location>
</feature>
<evidence type="ECO:0000313" key="7">
    <source>
        <dbReference type="Proteomes" id="UP000288716"/>
    </source>
</evidence>
<dbReference type="InterPro" id="IPR020946">
    <property type="entry name" value="Flavin_mOase-like"/>
</dbReference>
<dbReference type="STRING" id="299467.A0A443RW53"/>
<keyword evidence="3" id="KW-0274">FAD</keyword>
<dbReference type="SUPFAM" id="SSF51905">
    <property type="entry name" value="FAD/NAD(P)-binding domain"/>
    <property type="match status" value="1"/>
</dbReference>
<dbReference type="PRINTS" id="PR00370">
    <property type="entry name" value="FMOXYGENASE"/>
</dbReference>
<evidence type="ECO:0000256" key="2">
    <source>
        <dbReference type="ARBA" id="ARBA00022630"/>
    </source>
</evidence>
<comment type="caution">
    <text evidence="6">The sequence shown here is derived from an EMBL/GenBank/DDBJ whole genome shotgun (WGS) entry which is preliminary data.</text>
</comment>
<dbReference type="OrthoDB" id="6511597at2759"/>
<keyword evidence="7" id="KW-1185">Reference proteome</keyword>
<evidence type="ECO:0000313" key="6">
    <source>
        <dbReference type="EMBL" id="RWS19603.1"/>
    </source>
</evidence>
<accession>A0A443RW53</accession>
<dbReference type="InterPro" id="IPR000960">
    <property type="entry name" value="Flavin_mOase"/>
</dbReference>
<dbReference type="Proteomes" id="UP000288716">
    <property type="component" value="Unassembled WGS sequence"/>
</dbReference>
<dbReference type="InterPro" id="IPR050346">
    <property type="entry name" value="FMO-like"/>
</dbReference>
<name>A0A443RW53_9ACAR</name>
<proteinExistence type="inferred from homology"/>
<sequence length="167" mass="18873">MAKIIGVIGAGASGLTAIKHCLEEGFDVICYDRTDDLGGLWRYREDEKNGGAAISKTTLMNSSKEFSAFSDFPPEKHTPNYMDNVKMCKYLEAFADHFDLRKNIRFNHEVISVVYNDDYEQSGKWKVKTLDKQHHNTHEQIFDGVLVCSGVNSKANVPNFSGLEKFK</sequence>
<organism evidence="6 7">
    <name type="scientific">Leptotrombidium deliense</name>
    <dbReference type="NCBI Taxonomy" id="299467"/>
    <lineage>
        <taxon>Eukaryota</taxon>
        <taxon>Metazoa</taxon>
        <taxon>Ecdysozoa</taxon>
        <taxon>Arthropoda</taxon>
        <taxon>Chelicerata</taxon>
        <taxon>Arachnida</taxon>
        <taxon>Acari</taxon>
        <taxon>Acariformes</taxon>
        <taxon>Trombidiformes</taxon>
        <taxon>Prostigmata</taxon>
        <taxon>Anystina</taxon>
        <taxon>Parasitengona</taxon>
        <taxon>Trombiculoidea</taxon>
        <taxon>Trombiculidae</taxon>
        <taxon>Leptotrombidium</taxon>
    </lineage>
</organism>
<reference evidence="6 7" key="1">
    <citation type="journal article" date="2018" name="Gigascience">
        <title>Genomes of trombidid mites reveal novel predicted allergens and laterally-transferred genes associated with secondary metabolism.</title>
        <authorList>
            <person name="Dong X."/>
            <person name="Chaisiri K."/>
            <person name="Xia D."/>
            <person name="Armstrong S.D."/>
            <person name="Fang Y."/>
            <person name="Donnelly M.J."/>
            <person name="Kadowaki T."/>
            <person name="McGarry J.W."/>
            <person name="Darby A.C."/>
            <person name="Makepeace B.L."/>
        </authorList>
    </citation>
    <scope>NUCLEOTIDE SEQUENCE [LARGE SCALE GENOMIC DNA]</scope>
    <source>
        <strain evidence="6">UoL-UT</strain>
    </source>
</reference>
<dbReference type="EMBL" id="NCKV01024478">
    <property type="protein sequence ID" value="RWS19603.1"/>
    <property type="molecule type" value="Genomic_DNA"/>
</dbReference>
<dbReference type="AlphaFoldDB" id="A0A443RW53"/>
<protein>
    <submittedName>
        <fullName evidence="6">Dimethylaniline monooxygenase [N-oxide-forming] 5-like protein</fullName>
    </submittedName>
</protein>
<gene>
    <name evidence="6" type="ORF">B4U80_05277</name>
</gene>
<comment type="similarity">
    <text evidence="1">Belongs to the FMO family.</text>
</comment>
<keyword evidence="4" id="KW-0521">NADP</keyword>
<dbReference type="GO" id="GO:0004499">
    <property type="term" value="F:N,N-dimethylaniline monooxygenase activity"/>
    <property type="evidence" value="ECO:0007669"/>
    <property type="project" value="InterPro"/>
</dbReference>
<evidence type="ECO:0000256" key="3">
    <source>
        <dbReference type="ARBA" id="ARBA00022827"/>
    </source>
</evidence>
<dbReference type="InterPro" id="IPR036188">
    <property type="entry name" value="FAD/NAD-bd_sf"/>
</dbReference>
<dbReference type="GO" id="GO:0050661">
    <property type="term" value="F:NADP binding"/>
    <property type="evidence" value="ECO:0007669"/>
    <property type="project" value="InterPro"/>
</dbReference>